<evidence type="ECO:0000313" key="3">
    <source>
        <dbReference type="EMBL" id="KAA8901102.1"/>
    </source>
</evidence>
<feature type="transmembrane region" description="Helical" evidence="2">
    <location>
        <begin position="75"/>
        <end position="94"/>
    </location>
</feature>
<feature type="region of interest" description="Disordered" evidence="1">
    <location>
        <begin position="583"/>
        <end position="605"/>
    </location>
</feature>
<evidence type="ECO:0000313" key="4">
    <source>
        <dbReference type="Proteomes" id="UP000449547"/>
    </source>
</evidence>
<evidence type="ECO:0000256" key="2">
    <source>
        <dbReference type="SAM" id="Phobius"/>
    </source>
</evidence>
<dbReference type="AlphaFoldDB" id="A0A642UKV2"/>
<feature type="transmembrane region" description="Helical" evidence="2">
    <location>
        <begin position="339"/>
        <end position="367"/>
    </location>
</feature>
<dbReference type="InterPro" id="IPR013083">
    <property type="entry name" value="Znf_RING/FYVE/PHD"/>
</dbReference>
<dbReference type="OMA" id="CFALCED"/>
<dbReference type="EMBL" id="SWFT01000105">
    <property type="protein sequence ID" value="KAA8901102.1"/>
    <property type="molecule type" value="Genomic_DNA"/>
</dbReference>
<dbReference type="CDD" id="cd16616">
    <property type="entry name" value="mRING-HC-C4C4_Asi1p-like"/>
    <property type="match status" value="1"/>
</dbReference>
<keyword evidence="2" id="KW-1133">Transmembrane helix</keyword>
<accession>A0A642UKV2</accession>
<dbReference type="Proteomes" id="UP000449547">
    <property type="component" value="Unassembled WGS sequence"/>
</dbReference>
<keyword evidence="4" id="KW-1185">Reference proteome</keyword>
<name>A0A642UKV2_DIURU</name>
<dbReference type="VEuPathDB" id="FungiDB:DIURU_003472"/>
<dbReference type="GO" id="GO:0061630">
    <property type="term" value="F:ubiquitin protein ligase activity"/>
    <property type="evidence" value="ECO:0007669"/>
    <property type="project" value="TreeGrafter"/>
</dbReference>
<dbReference type="RefSeq" id="XP_034011725.1">
    <property type="nucleotide sequence ID" value="XM_034156238.1"/>
</dbReference>
<comment type="caution">
    <text evidence="3">The sequence shown here is derived from an EMBL/GenBank/DDBJ whole genome shotgun (WGS) entry which is preliminary data.</text>
</comment>
<evidence type="ECO:0000256" key="1">
    <source>
        <dbReference type="SAM" id="MobiDB-lite"/>
    </source>
</evidence>
<dbReference type="PANTHER" id="PTHR22696">
    <property type="entry name" value="E3 UBIQUITIN-PROTEIN LIGASE RNF26"/>
    <property type="match status" value="1"/>
</dbReference>
<protein>
    <recommendedName>
        <fullName evidence="5">RING-type domain-containing protein</fullName>
    </recommendedName>
</protein>
<organism evidence="3 4">
    <name type="scientific">Diutina rugosa</name>
    <name type="common">Yeast</name>
    <name type="synonym">Candida rugosa</name>
    <dbReference type="NCBI Taxonomy" id="5481"/>
    <lineage>
        <taxon>Eukaryota</taxon>
        <taxon>Fungi</taxon>
        <taxon>Dikarya</taxon>
        <taxon>Ascomycota</taxon>
        <taxon>Saccharomycotina</taxon>
        <taxon>Pichiomycetes</taxon>
        <taxon>Debaryomycetaceae</taxon>
        <taxon>Diutina</taxon>
    </lineage>
</organism>
<feature type="compositionally biased region" description="Acidic residues" evidence="1">
    <location>
        <begin position="591"/>
        <end position="605"/>
    </location>
</feature>
<dbReference type="OrthoDB" id="66726at2759"/>
<dbReference type="PANTHER" id="PTHR22696:SF1">
    <property type="entry name" value="E3 UBIQUITIN-PROTEIN LIGASE RNF26"/>
    <property type="match status" value="1"/>
</dbReference>
<feature type="transmembrane region" description="Helical" evidence="2">
    <location>
        <begin position="152"/>
        <end position="173"/>
    </location>
</feature>
<dbReference type="GO" id="GO:0006511">
    <property type="term" value="P:ubiquitin-dependent protein catabolic process"/>
    <property type="evidence" value="ECO:0007669"/>
    <property type="project" value="TreeGrafter"/>
</dbReference>
<reference evidence="3 4" key="1">
    <citation type="submission" date="2019-07" db="EMBL/GenBank/DDBJ databases">
        <title>Genome assembly of two rare yeast pathogens: Diutina rugosa and Trichomonascus ciferrii.</title>
        <authorList>
            <person name="Mixao V."/>
            <person name="Saus E."/>
            <person name="Hansen A."/>
            <person name="Lass-Flor C."/>
            <person name="Gabaldon T."/>
        </authorList>
    </citation>
    <scope>NUCLEOTIDE SEQUENCE [LARGE SCALE GENOMIC DNA]</scope>
    <source>
        <strain evidence="3 4">CBS 613</strain>
    </source>
</reference>
<proteinExistence type="predicted"/>
<evidence type="ECO:0008006" key="5">
    <source>
        <dbReference type="Google" id="ProtNLM"/>
    </source>
</evidence>
<keyword evidence="2" id="KW-0812">Transmembrane</keyword>
<feature type="transmembrane region" description="Helical" evidence="2">
    <location>
        <begin position="310"/>
        <end position="327"/>
    </location>
</feature>
<sequence>MWFFGGANDTVATAVHTAASSMIEFANATVVPPVNASTDGDLSGFHLLKSLASAVNDQSNYMNRLGFQWSRVSGVSRYCCSIYGVTCLLMALILNRTYVMASTNNTVNQAAALQQRRAREHADDDVPPDVLRQAPAFAWFQGRTLVEWGSRLVAITTLLVNTYHVLVALNLFGHTNRDRPYWWLPDRYFAYDSDKFANVSSMRTPEDQVMVGPTTDMYFSVFLSFCLSSFVETMLSVLADKKPYTESGITIFEHSFAFQEFSSNGALIFGGSSGTHYRRPTEEVLVSALFSLVNHLNIHLGGLINGNKYRLIPSSIAGLSFLAYFLRKLLLGQILRFPFILMVTFLPQIIIISLVTVCAMIFALAVLANGGKIDNLNYASFLLVKDENGESPAFDIHWHDDFYTALLNLGMLAISSAGKSSYITELSLVNMDDATWLDRTVWQNLQMFANRSSVLADDPKLISKSRGYANLVAAPTKRMIMAGTSSEGGNSHDESEDIAGVRRQSIQGRRFYLVGQIISSFFDLVSSLAKQRVSRKKHVPKFLESALKSPDEPQRILVNTDDLTVEDIEERYHSLVFGDQLADIDTSPDYHDEDDDEDYSESDHEEDINGVFSEVVYPDSFEEFSTPVMSSHMQHGRITRSAFQSMTSSARSVGSPNDETERFISLLLEQRSQPKPQDHTSSRLDCVICQVNPREIITWPCKCFAICEGCRLALVSKGMEGCVCCRREVGGVSKVFIP</sequence>
<keyword evidence="2" id="KW-0472">Membrane</keyword>
<dbReference type="Gene3D" id="3.30.40.10">
    <property type="entry name" value="Zinc/RING finger domain, C3HC4 (zinc finger)"/>
    <property type="match status" value="1"/>
</dbReference>
<dbReference type="GeneID" id="54782123"/>
<dbReference type="GO" id="GO:0016567">
    <property type="term" value="P:protein ubiquitination"/>
    <property type="evidence" value="ECO:0007669"/>
    <property type="project" value="TreeGrafter"/>
</dbReference>
<feature type="transmembrane region" description="Helical" evidence="2">
    <location>
        <begin position="217"/>
        <end position="239"/>
    </location>
</feature>
<gene>
    <name evidence="3" type="ORF">DIURU_003472</name>
</gene>
<dbReference type="Pfam" id="PF13920">
    <property type="entry name" value="zf-C3HC4_3"/>
    <property type="match status" value="1"/>
</dbReference>